<name>A0ACC2SD67_9FUNG</name>
<comment type="caution">
    <text evidence="1">The sequence shown here is derived from an EMBL/GenBank/DDBJ whole genome shotgun (WGS) entry which is preliminary data.</text>
</comment>
<dbReference type="Proteomes" id="UP001165960">
    <property type="component" value="Unassembled WGS sequence"/>
</dbReference>
<dbReference type="EMBL" id="QTSX02005224">
    <property type="protein sequence ID" value="KAJ9060237.1"/>
    <property type="molecule type" value="Genomic_DNA"/>
</dbReference>
<protein>
    <submittedName>
        <fullName evidence="1">Uncharacterized protein</fullName>
    </submittedName>
</protein>
<reference evidence="1" key="1">
    <citation type="submission" date="2022-04" db="EMBL/GenBank/DDBJ databases">
        <title>Genome of the entomopathogenic fungus Entomophthora muscae.</title>
        <authorList>
            <person name="Elya C."/>
            <person name="Lovett B.R."/>
            <person name="Lee E."/>
            <person name="Macias A.M."/>
            <person name="Hajek A.E."/>
            <person name="De Bivort B.L."/>
            <person name="Kasson M.T."/>
            <person name="De Fine Licht H.H."/>
            <person name="Stajich J.E."/>
        </authorList>
    </citation>
    <scope>NUCLEOTIDE SEQUENCE</scope>
    <source>
        <strain evidence="1">Berkeley</strain>
    </source>
</reference>
<proteinExistence type="predicted"/>
<accession>A0ACC2SD67</accession>
<evidence type="ECO:0000313" key="1">
    <source>
        <dbReference type="EMBL" id="KAJ9060237.1"/>
    </source>
</evidence>
<keyword evidence="2" id="KW-1185">Reference proteome</keyword>
<sequence length="513" mass="56958">MASFLSSPAQFRLLGFSSVTEEYVDPHRGIVTVHPPDSKEPLDPVLAKLDSIPRFLPPLPLPHQAKVTRSIWGSTPVVTPQLEPATLMSPFVDSEEYVSKALYEFLALNHQRIYHQAREITRAQAQLSSGIKRLEATATATNTKATQFQKDLRIKKDRLTTCMALMHQEVSKTRFHLQATFSSLRRTRESIDLLLLREGLTEKENLTMDAQSYPNLYQLTYRHRFARPRSYHPQLQHQQCDSEDIKPRCSLDLPHTGRSWSISRAGALRHLSGVSSPHRERGSVTSLPEATEGDPSGIDSNNSSASSLISSAISKVQFANSKAYRQLSPSEASPPTSNAEEHSKRKSFSLRSTISLASLRTLRKIIPPQNTPTNTVRAKPLNAKDRLHQIAAASPGASQSHSSHFSKWFPNMFRGTEPPLPSSKTNSVSRSSKKSKPPTLPDLEAIDYRIVLTTTTSDGQDIDSELEQQNFNPFDVASLPTPTYPNRGRLPSFTGILETSVLTGPSPLQNEIG</sequence>
<organism evidence="1 2">
    <name type="scientific">Entomophthora muscae</name>
    <dbReference type="NCBI Taxonomy" id="34485"/>
    <lineage>
        <taxon>Eukaryota</taxon>
        <taxon>Fungi</taxon>
        <taxon>Fungi incertae sedis</taxon>
        <taxon>Zoopagomycota</taxon>
        <taxon>Entomophthoromycotina</taxon>
        <taxon>Entomophthoromycetes</taxon>
        <taxon>Entomophthorales</taxon>
        <taxon>Entomophthoraceae</taxon>
        <taxon>Entomophthora</taxon>
    </lineage>
</organism>
<evidence type="ECO:0000313" key="2">
    <source>
        <dbReference type="Proteomes" id="UP001165960"/>
    </source>
</evidence>
<gene>
    <name evidence="1" type="ORF">DSO57_1032978</name>
</gene>